<dbReference type="AlphaFoldDB" id="A0A516RDZ9"/>
<dbReference type="Pfam" id="PF07676">
    <property type="entry name" value="PD40"/>
    <property type="match status" value="2"/>
</dbReference>
<protein>
    <submittedName>
        <fullName evidence="3">Uncharacterized protein</fullName>
    </submittedName>
</protein>
<evidence type="ECO:0000313" key="3">
    <source>
        <dbReference type="EMBL" id="QDQ13881.1"/>
    </source>
</evidence>
<dbReference type="Proteomes" id="UP000316806">
    <property type="component" value="Chromosome"/>
</dbReference>
<dbReference type="Gene3D" id="2.120.10.30">
    <property type="entry name" value="TolB, C-terminal domain"/>
    <property type="match status" value="2"/>
</dbReference>
<gene>
    <name evidence="3" type="ORF">FH965_27685</name>
</gene>
<dbReference type="EMBL" id="CP040916">
    <property type="protein sequence ID" value="QDQ13881.1"/>
    <property type="molecule type" value="Genomic_DNA"/>
</dbReference>
<sequence length="438" mass="46032">MGPWHRAGAPAFRGERMAQDQRKKRRGRAARAAGASTLAVLLAAAASPAAVAAPAPHPPAGAAGATRLISAAVDGGAANGPSSHPLVSADGKVAVFTSQASNLVRGDTNDRADLFVRELRRGRTQRVVDPLGELSAPALSADGRYLAYTAQDGDTTAVVVRDLRTGRTERADVDLPMPFESGYEPALSADGRTVAFTVDDTDHTTTGAQAVYVRDLRAGRTERVSFPVDGEEGFRGFRAPTISADGRSVAYQAVHGTPPRGDWSDVYVHDRDTGGETQADTTYDGSPADGAATGPLLSADGTTLVFDSDAANLVPGRDPNDSVNPFVRDLRTGRVTRVDAVLPGPQGVLSADGVSADGRKLLLDTWPVHTADDAEYVRNLRTGADELVSPDRDGRPANAVDARMDARARTVVFTGFDDEHFVAGDTNGVPDVFVRTVR</sequence>
<proteinExistence type="inferred from homology"/>
<dbReference type="PANTHER" id="PTHR36842:SF1">
    <property type="entry name" value="PROTEIN TOLB"/>
    <property type="match status" value="1"/>
</dbReference>
<reference evidence="3 4" key="1">
    <citation type="journal article" date="2019" name="J. Ind. Microbiol. Biotechnol.">
        <title>The complete genomic sequence of Streptomyces spectabilis NRRL-2792 and identification of secondary metabolite biosynthetic gene clusters.</title>
        <authorList>
            <person name="Sinha A."/>
            <person name="Phillips-Salemka S."/>
            <person name="Niraula T.A."/>
            <person name="Short K.A."/>
            <person name="Niraula N.P."/>
        </authorList>
    </citation>
    <scope>NUCLEOTIDE SEQUENCE [LARGE SCALE GENOMIC DNA]</scope>
    <source>
        <strain evidence="3 4">NRRL 2792</strain>
    </source>
</reference>
<name>A0A516RDZ9_STRST</name>
<evidence type="ECO:0000313" key="4">
    <source>
        <dbReference type="Proteomes" id="UP000316806"/>
    </source>
</evidence>
<feature type="region of interest" description="Disordered" evidence="2">
    <location>
        <begin position="1"/>
        <end position="31"/>
    </location>
</feature>
<evidence type="ECO:0000256" key="2">
    <source>
        <dbReference type="SAM" id="MobiDB-lite"/>
    </source>
</evidence>
<organism evidence="3 4">
    <name type="scientific">Streptomyces spectabilis</name>
    <dbReference type="NCBI Taxonomy" id="68270"/>
    <lineage>
        <taxon>Bacteria</taxon>
        <taxon>Bacillati</taxon>
        <taxon>Actinomycetota</taxon>
        <taxon>Actinomycetes</taxon>
        <taxon>Kitasatosporales</taxon>
        <taxon>Streptomycetaceae</taxon>
        <taxon>Streptomyces</taxon>
    </lineage>
</organism>
<comment type="similarity">
    <text evidence="1">Belongs to the TolB family.</text>
</comment>
<dbReference type="InterPro" id="IPR011659">
    <property type="entry name" value="WD40"/>
</dbReference>
<evidence type="ECO:0000256" key="1">
    <source>
        <dbReference type="ARBA" id="ARBA00009820"/>
    </source>
</evidence>
<accession>A0A516RDZ9</accession>
<dbReference type="PANTHER" id="PTHR36842">
    <property type="entry name" value="PROTEIN TOLB HOMOLOG"/>
    <property type="match status" value="1"/>
</dbReference>
<dbReference type="SUPFAM" id="SSF82171">
    <property type="entry name" value="DPP6 N-terminal domain-like"/>
    <property type="match status" value="1"/>
</dbReference>
<dbReference type="InterPro" id="IPR011042">
    <property type="entry name" value="6-blade_b-propeller_TolB-like"/>
</dbReference>